<dbReference type="Proteomes" id="UP001448858">
    <property type="component" value="Chromosome"/>
</dbReference>
<reference evidence="2 3" key="1">
    <citation type="submission" date="2024-04" db="EMBL/GenBank/DDBJ databases">
        <title>Arthrobacter sp. from Plains bison fecal sample.</title>
        <authorList>
            <person name="Ruzzini A."/>
        </authorList>
    </citation>
    <scope>NUCLEOTIDE SEQUENCE [LARGE SCALE GENOMIC DNA]</scope>
    <source>
        <strain evidence="2 3">EINP1</strain>
    </source>
</reference>
<feature type="compositionally biased region" description="Polar residues" evidence="1">
    <location>
        <begin position="194"/>
        <end position="222"/>
    </location>
</feature>
<evidence type="ECO:0000313" key="2">
    <source>
        <dbReference type="EMBL" id="WZP14496.1"/>
    </source>
</evidence>
<dbReference type="EMBL" id="CP151657">
    <property type="protein sequence ID" value="WZP14496.1"/>
    <property type="molecule type" value="Genomic_DNA"/>
</dbReference>
<name>A0ABZ2ZRZ0_9MICC</name>
<organism evidence="2 3">
    <name type="scientific">Arthrobacter citreus</name>
    <dbReference type="NCBI Taxonomy" id="1670"/>
    <lineage>
        <taxon>Bacteria</taxon>
        <taxon>Bacillati</taxon>
        <taxon>Actinomycetota</taxon>
        <taxon>Actinomycetes</taxon>
        <taxon>Micrococcales</taxon>
        <taxon>Micrococcaceae</taxon>
        <taxon>Arthrobacter</taxon>
    </lineage>
</organism>
<sequence length="239" mass="24687">MFVLTIDQKGSRSGRDRVPDLLSLLGGLPMELPFERSVGDEVQGLSADAGAVVEAALRALRDGHWSVGIGIGEVETPLPASTREASGPAFVAARDAVERAKKTGDRPPVAVTGPAGAAEAEAVLVLLGRLIRDRTAEQWRILEHVEPGTWGAQSAAARKLGISPQSVGKTIARAGWQEEWAARPAAAVLLALANGQSGRPNGQSDGRPNGQSDGRPNGQSDGRPNGQSDGQSGGGEGRS</sequence>
<gene>
    <name evidence="2" type="ORF">AAE021_09755</name>
</gene>
<evidence type="ECO:0000256" key="1">
    <source>
        <dbReference type="SAM" id="MobiDB-lite"/>
    </source>
</evidence>
<accession>A0ABZ2ZRZ0</accession>
<protein>
    <submittedName>
        <fullName evidence="2">MarR family transcriptional regulator</fullName>
    </submittedName>
</protein>
<evidence type="ECO:0000313" key="3">
    <source>
        <dbReference type="Proteomes" id="UP001448858"/>
    </source>
</evidence>
<dbReference type="RefSeq" id="WP_342022148.1">
    <property type="nucleotide sequence ID" value="NZ_CP151657.1"/>
</dbReference>
<feature type="region of interest" description="Disordered" evidence="1">
    <location>
        <begin position="193"/>
        <end position="239"/>
    </location>
</feature>
<keyword evidence="3" id="KW-1185">Reference proteome</keyword>
<proteinExistence type="predicted"/>